<proteinExistence type="inferred from homology"/>
<dbReference type="Gene3D" id="2.60.40.420">
    <property type="entry name" value="Cupredoxins - blue copper proteins"/>
    <property type="match status" value="4"/>
</dbReference>
<accession>A0A2B4SFM0</accession>
<dbReference type="STRING" id="50429.A0A2B4SFM0"/>
<reference evidence="11" key="1">
    <citation type="journal article" date="2017" name="bioRxiv">
        <title>Comparative analysis of the genomes of Stylophora pistillata and Acropora digitifera provides evidence for extensive differences between species of corals.</title>
        <authorList>
            <person name="Voolstra C.R."/>
            <person name="Li Y."/>
            <person name="Liew Y.J."/>
            <person name="Baumgarten S."/>
            <person name="Zoccola D."/>
            <person name="Flot J.-F."/>
            <person name="Tambutte S."/>
            <person name="Allemand D."/>
            <person name="Aranda M."/>
        </authorList>
    </citation>
    <scope>NUCLEOTIDE SEQUENCE [LARGE SCALE GENOMIC DNA]</scope>
</reference>
<keyword evidence="4" id="KW-0186">Copper</keyword>
<dbReference type="OrthoDB" id="2121828at2759"/>
<dbReference type="FunFam" id="2.60.40.420:FF:000045">
    <property type="entry name" value="Laccase 2"/>
    <property type="match status" value="1"/>
</dbReference>
<feature type="domain" description="Plastocyanin-like" evidence="7">
    <location>
        <begin position="1583"/>
        <end position="1659"/>
    </location>
</feature>
<evidence type="ECO:0000259" key="7">
    <source>
        <dbReference type="Pfam" id="PF00394"/>
    </source>
</evidence>
<keyword evidence="11" id="KW-1185">Reference proteome</keyword>
<dbReference type="InterPro" id="IPR002355">
    <property type="entry name" value="Cu_oxidase_Cu_BS"/>
</dbReference>
<evidence type="ECO:0000256" key="4">
    <source>
        <dbReference type="ARBA" id="ARBA00023008"/>
    </source>
</evidence>
<feature type="domain" description="Plastocyanin-like" evidence="7">
    <location>
        <begin position="689"/>
        <end position="818"/>
    </location>
</feature>
<evidence type="ECO:0000256" key="2">
    <source>
        <dbReference type="ARBA" id="ARBA00022723"/>
    </source>
</evidence>
<feature type="signal peptide" evidence="6">
    <location>
        <begin position="1"/>
        <end position="23"/>
    </location>
</feature>
<feature type="domain" description="Plastocyanin-like" evidence="9">
    <location>
        <begin position="501"/>
        <end position="608"/>
    </location>
</feature>
<dbReference type="PANTHER" id="PTHR11709">
    <property type="entry name" value="MULTI-COPPER OXIDASE"/>
    <property type="match status" value="1"/>
</dbReference>
<dbReference type="InterPro" id="IPR008972">
    <property type="entry name" value="Cupredoxin"/>
</dbReference>
<keyword evidence="2" id="KW-0479">Metal-binding</keyword>
<protein>
    <submittedName>
        <fullName evidence="10">Laccase-2</fullName>
    </submittedName>
</protein>
<evidence type="ECO:0000256" key="5">
    <source>
        <dbReference type="SAM" id="MobiDB-lite"/>
    </source>
</evidence>
<gene>
    <name evidence="10" type="primary">lcc2</name>
    <name evidence="10" type="ORF">AWC38_SpisGene5792</name>
</gene>
<dbReference type="InterPro" id="IPR011707">
    <property type="entry name" value="Cu-oxidase-like_N"/>
</dbReference>
<dbReference type="PROSITE" id="PS00079">
    <property type="entry name" value="MULTICOPPER_OXIDASE1"/>
    <property type="match status" value="1"/>
</dbReference>
<dbReference type="InterPro" id="IPR011706">
    <property type="entry name" value="Cu-oxidase_C"/>
</dbReference>
<comment type="similarity">
    <text evidence="1">Belongs to the multicopper oxidase family.</text>
</comment>
<dbReference type="InterPro" id="IPR033138">
    <property type="entry name" value="Cu_oxidase_CS"/>
</dbReference>
<dbReference type="GO" id="GO:0005507">
    <property type="term" value="F:copper ion binding"/>
    <property type="evidence" value="ECO:0007669"/>
    <property type="project" value="InterPro"/>
</dbReference>
<dbReference type="GO" id="GO:0016491">
    <property type="term" value="F:oxidoreductase activity"/>
    <property type="evidence" value="ECO:0007669"/>
    <property type="project" value="UniProtKB-KW"/>
</dbReference>
<evidence type="ECO:0000313" key="11">
    <source>
        <dbReference type="Proteomes" id="UP000225706"/>
    </source>
</evidence>
<evidence type="ECO:0000259" key="8">
    <source>
        <dbReference type="Pfam" id="PF07731"/>
    </source>
</evidence>
<dbReference type="Proteomes" id="UP000225706">
    <property type="component" value="Unassembled WGS sequence"/>
</dbReference>
<evidence type="ECO:0000256" key="3">
    <source>
        <dbReference type="ARBA" id="ARBA00023002"/>
    </source>
</evidence>
<dbReference type="SUPFAM" id="SSF49503">
    <property type="entry name" value="Cupredoxins"/>
    <property type="match status" value="4"/>
</dbReference>
<feature type="chain" id="PRO_5013038559" evidence="6">
    <location>
        <begin position="24"/>
        <end position="1717"/>
    </location>
</feature>
<dbReference type="Pfam" id="PF07731">
    <property type="entry name" value="Cu-oxidase_2"/>
    <property type="match status" value="1"/>
</dbReference>
<feature type="domain" description="Plastocyanin-like" evidence="8">
    <location>
        <begin position="946"/>
        <end position="1102"/>
    </location>
</feature>
<dbReference type="CDD" id="cd13884">
    <property type="entry name" value="CuRO_2_tcLCC_insect_like"/>
    <property type="match status" value="1"/>
</dbReference>
<feature type="region of interest" description="Disordered" evidence="5">
    <location>
        <begin position="97"/>
        <end position="116"/>
    </location>
</feature>
<dbReference type="CDD" id="cd13905">
    <property type="entry name" value="CuRO_3_tcLLC2_insect_like"/>
    <property type="match status" value="1"/>
</dbReference>
<sequence>MKSLAVLALYVVSLRFLECYVAADFFEPQADPGEQEYTGRYNYFPSDREENDEDDGIVENIEEGFEMPLQDFENSKEFPSQNFRLRDGDEGKEVFENSRAFPEMDSQTPEKETKRELLEEPRNLHEDHVRSYGLEYIQIVKVIAKTGRNDPLRSGEGQRKKYGANPQLLIVLKNGEEYRAELRYDKYQGSEYFIELYANADFTRHLSCTRRDIDSVYLEASGGDGWYVESIDTYTAGWNKIYTKLTTDPGFSMWVDNDEEHLYPYNAKKLLLTYAVAGSCITYVRVNAVTGTMHQADSSFSYSKHQSHWVVLTLSNNQQFQAQLEGPMRKGESYVRDLNFVNRFRTTKCVSLSSVREIHLKSTSNHHWYISSIRTSAKTGVEQYMDLTSDPNLNKWLGGRHFREIKLNWVHQETLNCEYGNPTCECMEHAQVCKFNLEIDEIRTFTSYQKLSVDEPTGVAMRGSQGVIYYFRDDGSPTPLQDGRTCSTQDNAKCTNPQFVDGKTYRLAIAVNGLIPGPTLIVHEGQMVEVHVHNNLTTEGISIHWHGMHQRGTPWMDGVGQVTQCQIGPSSTFTYVYKAEPAGTFWYHSHSGAQRTDGFFGGLVVKESRDKMTRIRKKLNRHHAFEDLPDQHTLTLLDWQHEASLDLFTQIHSSLGFYQGKPLGEVPTKDDLHRRYESTRSYEEGEVGPVPYFSGIINGKGRHDDIPYIKTRLSIFTVQAGKTYRFRLIGAQNLYAYKFSVDGHKLTVVGTDGYWIQPVENVDYIIIHTGERFDFLLEATNTIKDYWMRAETLEIDRSCNGPPYKSLGHVAEAILHYQRNGDSPDSNVNVPSTRYEDIKQKSPRRHCSRNDPCKAINCPFKNFHPLYHITCLNIQELRLLEPTPHTELPNANPKTHWQCPKCRHFINFNFEGDSQTSAVNGRNFILPSFPPQTQNEEFQKKDNICDLNAKCNPSTPECSCVQVITIPHQETIQLVFSAIGAYHNAHPIHLHGHTFHVVHVGYPEYDPTTGFITKHNSDIYCDDVNCKKENCVKERCTRPRWAQDNKRFSIDSHTIRKDTVMLPAGGYVVINFLSDNPGYWFLHCHIEVHQLEGMAMIVNEAPEVQSQLQPPQDLNKCGDVEINFPRYLEEKEEKDAEDGIAENVEEGFDEAREIFENSRIFSEMDSQTPENGSNNFFTRLTTDPSFGLWVGGGEEDLYPYNTKKHLLTNAAPKLIEVVKVTVRTGHDPLRSGEGQSSSHGANPRLSIVLKNGGEYRAELKYDKYQGYEYFIELYANTDFTLHLSCTRRDINKVYLEARGEDGWYVASINTYTAGSHEFFTELTTDPGFSMWVVSGKGGLYPYNTEKILLTNAVEGSCITYIRVDAMTGAKDGADSSYSYYKYMSHWIVLTLSNNQIFQAELEGPIERGQSYMRELNFASRFGTTRCVSLYDITEIRLKASSHQYDDWYISSIRTSAKTGLEQYMDLTSDPNLNKWLRGFDIDEIKLNWVNQETLDCEYGNPTCECMKQARVCKFNLEVEEIRTFTSYQKLIVDEPTGLMMRGSQGVIYYFGDDGSRTPLQYNRTCSTQESAKCTNPQFVDGRMIYRFRLIGAQNLYAYKFSIDGHKLSVVGTDGYWIQPVEDVDYIIIHTGERFDFLLDASNTRKDYWMRTETLEIDQNGQGPPYKSLGHVAEAILHYEQDGDSADPNANVPSSKYEDIKKTVFLSDSAPPTIHAKQ</sequence>
<dbReference type="InterPro" id="IPR001117">
    <property type="entry name" value="Cu-oxidase_2nd"/>
</dbReference>
<dbReference type="PROSITE" id="PS00080">
    <property type="entry name" value="MULTICOPPER_OXIDASE2"/>
    <property type="match status" value="1"/>
</dbReference>
<organism evidence="10 11">
    <name type="scientific">Stylophora pistillata</name>
    <name type="common">Smooth cauliflower coral</name>
    <dbReference type="NCBI Taxonomy" id="50429"/>
    <lineage>
        <taxon>Eukaryota</taxon>
        <taxon>Metazoa</taxon>
        <taxon>Cnidaria</taxon>
        <taxon>Anthozoa</taxon>
        <taxon>Hexacorallia</taxon>
        <taxon>Scleractinia</taxon>
        <taxon>Astrocoeniina</taxon>
        <taxon>Pocilloporidae</taxon>
        <taxon>Stylophora</taxon>
    </lineage>
</organism>
<dbReference type="InterPro" id="IPR045087">
    <property type="entry name" value="Cu-oxidase_fam"/>
</dbReference>
<keyword evidence="3" id="KW-0560">Oxidoreductase</keyword>
<evidence type="ECO:0000256" key="1">
    <source>
        <dbReference type="ARBA" id="ARBA00010609"/>
    </source>
</evidence>
<dbReference type="Pfam" id="PF00394">
    <property type="entry name" value="Cu-oxidase"/>
    <property type="match status" value="2"/>
</dbReference>
<dbReference type="Pfam" id="PF07732">
    <property type="entry name" value="Cu-oxidase_3"/>
    <property type="match status" value="1"/>
</dbReference>
<name>A0A2B4SFM0_STYPI</name>
<keyword evidence="6" id="KW-0732">Signal</keyword>
<evidence type="ECO:0000256" key="6">
    <source>
        <dbReference type="SAM" id="SignalP"/>
    </source>
</evidence>
<dbReference type="PANTHER" id="PTHR11709:SF394">
    <property type="entry name" value="FI03373P-RELATED"/>
    <property type="match status" value="1"/>
</dbReference>
<dbReference type="EMBL" id="LSMT01000065">
    <property type="protein sequence ID" value="PFX29474.1"/>
    <property type="molecule type" value="Genomic_DNA"/>
</dbReference>
<dbReference type="CDD" id="cd13858">
    <property type="entry name" value="CuRO_1_tcLCC2_insect_like"/>
    <property type="match status" value="1"/>
</dbReference>
<evidence type="ECO:0000259" key="9">
    <source>
        <dbReference type="Pfam" id="PF07732"/>
    </source>
</evidence>
<evidence type="ECO:0000313" key="10">
    <source>
        <dbReference type="EMBL" id="PFX29474.1"/>
    </source>
</evidence>
<comment type="caution">
    <text evidence="10">The sequence shown here is derived from an EMBL/GenBank/DDBJ whole genome shotgun (WGS) entry which is preliminary data.</text>
</comment>